<name>A0A5C4WV12_9ACTN</name>
<dbReference type="GO" id="GO:0005524">
    <property type="term" value="F:ATP binding"/>
    <property type="evidence" value="ECO:0007669"/>
    <property type="project" value="InterPro"/>
</dbReference>
<reference evidence="1 2" key="1">
    <citation type="submission" date="2019-10" db="EMBL/GenBank/DDBJ databases">
        <title>Nonomuraea sp. nov., isolated from Phyllanthus amarus.</title>
        <authorList>
            <person name="Klykleung N."/>
            <person name="Tanasupawat S."/>
        </authorList>
    </citation>
    <scope>NUCLEOTIDE SEQUENCE [LARGE SCALE GENOMIC DNA]</scope>
    <source>
        <strain evidence="1 2">PA1-10</strain>
    </source>
</reference>
<dbReference type="SUPFAM" id="SSF56112">
    <property type="entry name" value="Protein kinase-like (PK-like)"/>
    <property type="match status" value="1"/>
</dbReference>
<evidence type="ECO:0000313" key="1">
    <source>
        <dbReference type="EMBL" id="KAB8196709.1"/>
    </source>
</evidence>
<dbReference type="AlphaFoldDB" id="A0A5C4WV12"/>
<accession>A0A5C4WV12</accession>
<sequence length="348" mass="38467">MDPSRTSAHDAVATSLSLLSDHALGELVERATPLGAGVGGQTMLLEVAGRPVFVKRLPLTDRECLPEHVRSTADLYGLPSFCHIGMGAMGGPGFGAWRELAAHVMTTEWVLAGQFAGFPLMYHWRVLPGDPAPLPDDLADVDRVVAYWGGGQEIRDRVEGLRASSASLVLFLEHFPYNLHEWLEKQMRAGDGSANAACELVERELESGAAFMSSQGLVHFDAHFKNILTDGHRLYFSDFGLSLSSRFDLTPEEVAFLRGHRTYDLAYTRAYLVLWLVAELYGHGRDRRDELMPRWAAGEKPAGVPEGAATVLARHSPGAVVMDAFFRKFCDDDRRTPYPEEEIARLRS</sequence>
<dbReference type="InterPro" id="IPR000719">
    <property type="entry name" value="Prot_kinase_dom"/>
</dbReference>
<dbReference type="RefSeq" id="WP_139629770.1">
    <property type="nucleotide sequence ID" value="NZ_VDLX02000002.1"/>
</dbReference>
<dbReference type="Proteomes" id="UP000312512">
    <property type="component" value="Unassembled WGS sequence"/>
</dbReference>
<dbReference type="OrthoDB" id="4516319at2"/>
<keyword evidence="2" id="KW-1185">Reference proteome</keyword>
<keyword evidence="1" id="KW-0808">Transferase</keyword>
<dbReference type="Gene3D" id="1.10.510.10">
    <property type="entry name" value="Transferase(Phosphotransferase) domain 1"/>
    <property type="match status" value="1"/>
</dbReference>
<dbReference type="GO" id="GO:0004672">
    <property type="term" value="F:protein kinase activity"/>
    <property type="evidence" value="ECO:0007669"/>
    <property type="project" value="InterPro"/>
</dbReference>
<organism evidence="1 2">
    <name type="scientific">Nonomuraea phyllanthi</name>
    <dbReference type="NCBI Taxonomy" id="2219224"/>
    <lineage>
        <taxon>Bacteria</taxon>
        <taxon>Bacillati</taxon>
        <taxon>Actinomycetota</taxon>
        <taxon>Actinomycetes</taxon>
        <taxon>Streptosporangiales</taxon>
        <taxon>Streptosporangiaceae</taxon>
        <taxon>Nonomuraea</taxon>
    </lineage>
</organism>
<keyword evidence="1" id="KW-0418">Kinase</keyword>
<dbReference type="PROSITE" id="PS50011">
    <property type="entry name" value="PROTEIN_KINASE_DOM"/>
    <property type="match status" value="1"/>
</dbReference>
<protein>
    <submittedName>
        <fullName evidence="1">Protein kinase family protein</fullName>
    </submittedName>
</protein>
<dbReference type="InterPro" id="IPR011009">
    <property type="entry name" value="Kinase-like_dom_sf"/>
</dbReference>
<proteinExistence type="predicted"/>
<comment type="caution">
    <text evidence="1">The sequence shown here is derived from an EMBL/GenBank/DDBJ whole genome shotgun (WGS) entry which is preliminary data.</text>
</comment>
<dbReference type="EMBL" id="VDLX02000002">
    <property type="protein sequence ID" value="KAB8196709.1"/>
    <property type="molecule type" value="Genomic_DNA"/>
</dbReference>
<gene>
    <name evidence="1" type="ORF">FH608_008375</name>
</gene>
<evidence type="ECO:0000313" key="2">
    <source>
        <dbReference type="Proteomes" id="UP000312512"/>
    </source>
</evidence>